<sequence>MPLYMPSNWTDEKLLELTREDNRAAFTELYERYWKKLFVIAANKLKDIAVAEELTQDILADVWQRRDSIRITTTFSAYLAVSMKYKVIDYLARQSRRNRYEEYMLTNGTKYDDSTENWLSFEELRGRLEKLVNALPEKCRLIYQLSREQGYSNKRIAAEQSISEKTVEAHLTRALKILRSKLSSFLFSLFF</sequence>
<evidence type="ECO:0000313" key="8">
    <source>
        <dbReference type="Proteomes" id="UP000290848"/>
    </source>
</evidence>
<dbReference type="Gene3D" id="1.10.1740.10">
    <property type="match status" value="1"/>
</dbReference>
<evidence type="ECO:0000313" key="7">
    <source>
        <dbReference type="EMBL" id="RXF71046.1"/>
    </source>
</evidence>
<evidence type="ECO:0000256" key="3">
    <source>
        <dbReference type="ARBA" id="ARBA00023082"/>
    </source>
</evidence>
<dbReference type="InterPro" id="IPR007627">
    <property type="entry name" value="RNA_pol_sigma70_r2"/>
</dbReference>
<dbReference type="InterPro" id="IPR014284">
    <property type="entry name" value="RNA_pol_sigma-70_dom"/>
</dbReference>
<dbReference type="InterPro" id="IPR013324">
    <property type="entry name" value="RNA_pol_sigma_r3/r4-like"/>
</dbReference>
<dbReference type="InterPro" id="IPR013325">
    <property type="entry name" value="RNA_pol_sigma_r2"/>
</dbReference>
<dbReference type="SUPFAM" id="SSF88659">
    <property type="entry name" value="Sigma3 and sigma4 domains of RNA polymerase sigma factors"/>
    <property type="match status" value="1"/>
</dbReference>
<evidence type="ECO:0000256" key="2">
    <source>
        <dbReference type="ARBA" id="ARBA00023015"/>
    </source>
</evidence>
<dbReference type="AlphaFoldDB" id="A0A4Q0ME04"/>
<dbReference type="RefSeq" id="WP_128768292.1">
    <property type="nucleotide sequence ID" value="NZ_RXOC01000003.1"/>
</dbReference>
<dbReference type="SUPFAM" id="SSF88946">
    <property type="entry name" value="Sigma2 domain of RNA polymerase sigma factors"/>
    <property type="match status" value="1"/>
</dbReference>
<feature type="domain" description="RNA polymerase sigma factor 70 region 4 type 2" evidence="6">
    <location>
        <begin position="126"/>
        <end position="177"/>
    </location>
</feature>
<reference evidence="7 8" key="1">
    <citation type="submission" date="2018-12" db="EMBL/GenBank/DDBJ databases">
        <title>The Draft Genome Sequence of the Soil Bacterium Pedobacter tournemirensis R1.</title>
        <authorList>
            <person name="He J."/>
        </authorList>
    </citation>
    <scope>NUCLEOTIDE SEQUENCE [LARGE SCALE GENOMIC DNA]</scope>
    <source>
        <strain evidence="7 8">R1</strain>
    </source>
</reference>
<evidence type="ECO:0000259" key="6">
    <source>
        <dbReference type="Pfam" id="PF08281"/>
    </source>
</evidence>
<feature type="domain" description="RNA polymerase sigma-70 region 2" evidence="5">
    <location>
        <begin position="29"/>
        <end position="97"/>
    </location>
</feature>
<dbReference type="GO" id="GO:0003677">
    <property type="term" value="F:DNA binding"/>
    <property type="evidence" value="ECO:0007669"/>
    <property type="project" value="InterPro"/>
</dbReference>
<dbReference type="Proteomes" id="UP000290848">
    <property type="component" value="Unassembled WGS sequence"/>
</dbReference>
<dbReference type="Gene3D" id="1.10.10.10">
    <property type="entry name" value="Winged helix-like DNA-binding domain superfamily/Winged helix DNA-binding domain"/>
    <property type="match status" value="1"/>
</dbReference>
<name>A0A4Q0ME04_9SPHI</name>
<dbReference type="InterPro" id="IPR036388">
    <property type="entry name" value="WH-like_DNA-bd_sf"/>
</dbReference>
<comment type="similarity">
    <text evidence="1">Belongs to the sigma-70 factor family. ECF subfamily.</text>
</comment>
<evidence type="ECO:0000256" key="4">
    <source>
        <dbReference type="ARBA" id="ARBA00023163"/>
    </source>
</evidence>
<dbReference type="PANTHER" id="PTHR43133:SF46">
    <property type="entry name" value="RNA POLYMERASE SIGMA-70 FACTOR ECF SUBFAMILY"/>
    <property type="match status" value="1"/>
</dbReference>
<dbReference type="EMBL" id="RXOC01000003">
    <property type="protein sequence ID" value="RXF71046.1"/>
    <property type="molecule type" value="Genomic_DNA"/>
</dbReference>
<dbReference type="GO" id="GO:0006352">
    <property type="term" value="P:DNA-templated transcription initiation"/>
    <property type="evidence" value="ECO:0007669"/>
    <property type="project" value="InterPro"/>
</dbReference>
<gene>
    <name evidence="7" type="ORF">EKH83_04890</name>
</gene>
<protein>
    <submittedName>
        <fullName evidence="7">RNA polymerase sigma-70 factor</fullName>
    </submittedName>
</protein>
<organism evidence="7 8">
    <name type="scientific">Arcticibacter tournemirensis</name>
    <dbReference type="NCBI Taxonomy" id="699437"/>
    <lineage>
        <taxon>Bacteria</taxon>
        <taxon>Pseudomonadati</taxon>
        <taxon>Bacteroidota</taxon>
        <taxon>Sphingobacteriia</taxon>
        <taxon>Sphingobacteriales</taxon>
        <taxon>Sphingobacteriaceae</taxon>
        <taxon>Arcticibacter</taxon>
    </lineage>
</organism>
<dbReference type="GO" id="GO:0016987">
    <property type="term" value="F:sigma factor activity"/>
    <property type="evidence" value="ECO:0007669"/>
    <property type="project" value="UniProtKB-KW"/>
</dbReference>
<dbReference type="Pfam" id="PF04542">
    <property type="entry name" value="Sigma70_r2"/>
    <property type="match status" value="1"/>
</dbReference>
<dbReference type="InterPro" id="IPR013249">
    <property type="entry name" value="RNA_pol_sigma70_r4_t2"/>
</dbReference>
<proteinExistence type="inferred from homology"/>
<keyword evidence="3" id="KW-0731">Sigma factor</keyword>
<dbReference type="NCBIfam" id="TIGR02937">
    <property type="entry name" value="sigma70-ECF"/>
    <property type="match status" value="1"/>
</dbReference>
<dbReference type="PANTHER" id="PTHR43133">
    <property type="entry name" value="RNA POLYMERASE ECF-TYPE SIGMA FACTO"/>
    <property type="match status" value="1"/>
</dbReference>
<dbReference type="InterPro" id="IPR039425">
    <property type="entry name" value="RNA_pol_sigma-70-like"/>
</dbReference>
<dbReference type="InterPro" id="IPR014327">
    <property type="entry name" value="RNA_pol_sigma70_bacteroid"/>
</dbReference>
<accession>A0A4Q0ME04</accession>
<comment type="caution">
    <text evidence="7">The sequence shown here is derived from an EMBL/GenBank/DDBJ whole genome shotgun (WGS) entry which is preliminary data.</text>
</comment>
<dbReference type="NCBIfam" id="TIGR02985">
    <property type="entry name" value="Sig70_bacteroi1"/>
    <property type="match status" value="1"/>
</dbReference>
<evidence type="ECO:0000259" key="5">
    <source>
        <dbReference type="Pfam" id="PF04542"/>
    </source>
</evidence>
<dbReference type="Pfam" id="PF08281">
    <property type="entry name" value="Sigma70_r4_2"/>
    <property type="match status" value="1"/>
</dbReference>
<evidence type="ECO:0000256" key="1">
    <source>
        <dbReference type="ARBA" id="ARBA00010641"/>
    </source>
</evidence>
<keyword evidence="2" id="KW-0805">Transcription regulation</keyword>
<keyword evidence="4" id="KW-0804">Transcription</keyword>